<organism evidence="2 3">
    <name type="scientific">Bartonella taylorii 8TBB</name>
    <dbReference type="NCBI Taxonomy" id="1094560"/>
    <lineage>
        <taxon>Bacteria</taxon>
        <taxon>Pseudomonadati</taxon>
        <taxon>Pseudomonadota</taxon>
        <taxon>Alphaproteobacteria</taxon>
        <taxon>Hyphomicrobiales</taxon>
        <taxon>Bartonellaceae</taxon>
        <taxon>Bartonella</taxon>
    </lineage>
</organism>
<feature type="coiled-coil region" evidence="1">
    <location>
        <begin position="42"/>
        <end position="69"/>
    </location>
</feature>
<evidence type="ECO:0000313" key="2">
    <source>
        <dbReference type="EMBL" id="EJF97361.1"/>
    </source>
</evidence>
<protein>
    <submittedName>
        <fullName evidence="2">Uncharacterized protein</fullName>
    </submittedName>
</protein>
<dbReference type="InterPro" id="IPR023220">
    <property type="entry name" value="T4SS_VirB5-domain"/>
</dbReference>
<dbReference type="RefSeq" id="WP_004857892.1">
    <property type="nucleotide sequence ID" value="NZ_JH725050.1"/>
</dbReference>
<name>A0A9P2W3D3_BARTA</name>
<dbReference type="AlphaFoldDB" id="A0A9P2W3D3"/>
<reference evidence="2 3" key="1">
    <citation type="submission" date="2012-03" db="EMBL/GenBank/DDBJ databases">
        <title>The Genome Sequence of Bartonella taylorii 8TBB.</title>
        <authorList>
            <consortium name="The Broad Institute Genome Sequencing Platform"/>
            <consortium name="The Broad Institute Genome Sequencing Center for Infectious Disease"/>
            <person name="Feldgarden M."/>
            <person name="Kirby J."/>
            <person name="Kosoy M."/>
            <person name="Birtles R."/>
            <person name="Probert W.S."/>
            <person name="Chiaraviglio L."/>
            <person name="Young S.K."/>
            <person name="Zeng Q."/>
            <person name="Gargeya S."/>
            <person name="Fitzgerald M."/>
            <person name="Haas B."/>
            <person name="Abouelleil A."/>
            <person name="Alvarado L."/>
            <person name="Arachchi H.M."/>
            <person name="Berlin A."/>
            <person name="Chapman S.B."/>
            <person name="Gearin G."/>
            <person name="Goldberg J."/>
            <person name="Griggs A."/>
            <person name="Gujja S."/>
            <person name="Hansen M."/>
            <person name="Heiman D."/>
            <person name="Howarth C."/>
            <person name="Larimer J."/>
            <person name="Lui A."/>
            <person name="MacDonald P.J.P."/>
            <person name="McCowen C."/>
            <person name="Montmayeur A."/>
            <person name="Murphy C."/>
            <person name="Neiman D."/>
            <person name="Pearson M."/>
            <person name="Priest M."/>
            <person name="Roberts A."/>
            <person name="Saif S."/>
            <person name="Shea T."/>
            <person name="Sisk P."/>
            <person name="Stolte C."/>
            <person name="Sykes S."/>
            <person name="Wortman J."/>
            <person name="Nusbaum C."/>
            <person name="Birren B."/>
        </authorList>
    </citation>
    <scope>NUCLEOTIDE SEQUENCE [LARGE SCALE GENOMIC DNA]</scope>
    <source>
        <strain evidence="2 3">8TBB</strain>
    </source>
</reference>
<dbReference type="CDD" id="cd14262">
    <property type="entry name" value="VirB5_like"/>
    <property type="match status" value="1"/>
</dbReference>
<sequence length="248" mass="28996">MKKRFIITGMITLLGMINLTLTSNFSWGSGTQGSAVQIPFSKAEYLEIINLLKQQIIATENQIENTKKIHQSIIGNDTSTPMARESFHYFLEFLPSVYPKAQTNYQVMSGVGEFKKFFRDIILEEKRYSFQNLPYHRMREIINTRLKYSGIVDKAVSFQTFQDAENRFKQIDDFLDKINKTKDLKEVFELQTRIKTMSSMIQNEYTKLQMVRNLSEDEENLIEIQKRKLYGKTVASHHKGIPKIRSNQ</sequence>
<dbReference type="OrthoDB" id="7926507at2"/>
<evidence type="ECO:0000313" key="3">
    <source>
        <dbReference type="Proteomes" id="UP000002648"/>
    </source>
</evidence>
<gene>
    <name evidence="2" type="ORF">ME9_00193</name>
</gene>
<keyword evidence="1" id="KW-0175">Coiled coil</keyword>
<dbReference type="Proteomes" id="UP000002648">
    <property type="component" value="Unassembled WGS sequence"/>
</dbReference>
<accession>A0A9P2W3D3</accession>
<keyword evidence="3" id="KW-1185">Reference proteome</keyword>
<dbReference type="SUPFAM" id="SSF101082">
    <property type="entry name" value="Typo IV secretion system protein TraC"/>
    <property type="match status" value="1"/>
</dbReference>
<dbReference type="Gene3D" id="1.20.58.430">
    <property type="entry name" value="Type IV secretion system, VirB5-domain"/>
    <property type="match status" value="1"/>
</dbReference>
<dbReference type="Pfam" id="PF07996">
    <property type="entry name" value="T4SS"/>
    <property type="match status" value="1"/>
</dbReference>
<proteinExistence type="predicted"/>
<comment type="caution">
    <text evidence="2">The sequence shown here is derived from an EMBL/GenBank/DDBJ whole genome shotgun (WGS) entry which is preliminary data.</text>
</comment>
<evidence type="ECO:0000256" key="1">
    <source>
        <dbReference type="SAM" id="Coils"/>
    </source>
</evidence>
<dbReference type="EMBL" id="AIMD01000012">
    <property type="protein sequence ID" value="EJF97361.1"/>
    <property type="molecule type" value="Genomic_DNA"/>
</dbReference>
<dbReference type="InterPro" id="IPR014158">
    <property type="entry name" value="T4SS_VirB5"/>
</dbReference>